<dbReference type="InterPro" id="IPR027619">
    <property type="entry name" value="C-S_lyase_PatB-like"/>
</dbReference>
<keyword evidence="4 7" id="KW-0456">Lyase</keyword>
<comment type="cofactor">
    <cofactor evidence="1">
        <name>pyridoxal 5'-phosphate</name>
        <dbReference type="ChEBI" id="CHEBI:597326"/>
    </cofactor>
</comment>
<dbReference type="Pfam" id="PF00155">
    <property type="entry name" value="Aminotran_1_2"/>
    <property type="match status" value="1"/>
</dbReference>
<dbReference type="Proteomes" id="UP000018890">
    <property type="component" value="Unassembled WGS sequence"/>
</dbReference>
<evidence type="ECO:0000313" key="8">
    <source>
        <dbReference type="Proteomes" id="UP000018890"/>
    </source>
</evidence>
<accession>W4Q8N0</accession>
<dbReference type="EC" id="4.4.1.13" evidence="2"/>
<gene>
    <name evidence="7" type="ORF">JCM9140_4555</name>
</gene>
<feature type="domain" description="Aminotransferase class I/classII large" evidence="6">
    <location>
        <begin position="55"/>
        <end position="384"/>
    </location>
</feature>
<dbReference type="InterPro" id="IPR015422">
    <property type="entry name" value="PyrdxlP-dep_Trfase_small"/>
</dbReference>
<name>W4Q8N0_9BACI</name>
<dbReference type="CDD" id="cd00609">
    <property type="entry name" value="AAT_like"/>
    <property type="match status" value="1"/>
</dbReference>
<dbReference type="GO" id="GO:0030170">
    <property type="term" value="F:pyridoxal phosphate binding"/>
    <property type="evidence" value="ECO:0007669"/>
    <property type="project" value="InterPro"/>
</dbReference>
<dbReference type="EMBL" id="BAUT01000097">
    <property type="protein sequence ID" value="GAE28337.1"/>
    <property type="molecule type" value="Genomic_DNA"/>
</dbReference>
<evidence type="ECO:0000256" key="3">
    <source>
        <dbReference type="ARBA" id="ARBA00022898"/>
    </source>
</evidence>
<sequence>MWLIQEGSVVVSKRFDEIIERRGTNSMKWDMTMQRFGGENLLPMWVADMDFRAPQEVLDALHATVEHGIFGYPAHSKTVDQAVQSWLKRRYNWEVDQNTFIYTSGIVPTISYIIQAFTEPGDEVIIQTPVYYPFYDVVKKNNRELIKNPLEFDGDHYDFDLQHLESVITEKTKMLVLCHPHNPVGRVWKRDELEQLAAICQKHDLLVVSDEIHADLLFKGQKHIPFASISEDASNRTFTCLAPSKTFNLAGIQTSYVVVENESLRLRLQNHLANSFANSVNSFAEVATEAAYNYGEPWLEELMEYVQDNFEFVKEYVSSHMPKLRVMDSEGTYLLWLECSNLPLSAAERKKWLVEEAKVALNHGPIFGEEGKAFERINLACPREILKQGLIQLKEAYDQRGF</sequence>
<proteinExistence type="inferred from homology"/>
<dbReference type="InterPro" id="IPR015424">
    <property type="entry name" value="PyrdxlP-dep_Trfase"/>
</dbReference>
<dbReference type="InterPro" id="IPR015421">
    <property type="entry name" value="PyrdxlP-dep_Trfase_major"/>
</dbReference>
<evidence type="ECO:0000256" key="5">
    <source>
        <dbReference type="ARBA" id="ARBA00037974"/>
    </source>
</evidence>
<organism evidence="7 8">
    <name type="scientific">Halalkalibacter wakoensis JCM 9140</name>
    <dbReference type="NCBI Taxonomy" id="1236970"/>
    <lineage>
        <taxon>Bacteria</taxon>
        <taxon>Bacillati</taxon>
        <taxon>Bacillota</taxon>
        <taxon>Bacilli</taxon>
        <taxon>Bacillales</taxon>
        <taxon>Bacillaceae</taxon>
        <taxon>Halalkalibacter</taxon>
    </lineage>
</organism>
<dbReference type="AlphaFoldDB" id="W4Q8N0"/>
<dbReference type="STRING" id="1236970.JCM9140_4555"/>
<comment type="similarity">
    <text evidence="5">Belongs to the class-II pyridoxal-phosphate-dependent aminotransferase family. MalY/PatB cystathionine beta-lyase subfamily.</text>
</comment>
<dbReference type="InterPro" id="IPR004839">
    <property type="entry name" value="Aminotransferase_I/II_large"/>
</dbReference>
<dbReference type="Gene3D" id="3.40.640.10">
    <property type="entry name" value="Type I PLP-dependent aspartate aminotransferase-like (Major domain)"/>
    <property type="match status" value="1"/>
</dbReference>
<comment type="caution">
    <text evidence="7">The sequence shown here is derived from an EMBL/GenBank/DDBJ whole genome shotgun (WGS) entry which is preliminary data.</text>
</comment>
<evidence type="ECO:0000256" key="2">
    <source>
        <dbReference type="ARBA" id="ARBA00012224"/>
    </source>
</evidence>
<keyword evidence="8" id="KW-1185">Reference proteome</keyword>
<keyword evidence="3" id="KW-0663">Pyridoxal phosphate</keyword>
<dbReference type="PANTHER" id="PTHR43525">
    <property type="entry name" value="PROTEIN MALY"/>
    <property type="match status" value="1"/>
</dbReference>
<protein>
    <recommendedName>
        <fullName evidence="2">cysteine-S-conjugate beta-lyase</fullName>
        <ecNumber evidence="2">4.4.1.13</ecNumber>
    </recommendedName>
</protein>
<evidence type="ECO:0000259" key="6">
    <source>
        <dbReference type="Pfam" id="PF00155"/>
    </source>
</evidence>
<dbReference type="InterPro" id="IPR051798">
    <property type="entry name" value="Class-II_PLP-Dep_Aminotrans"/>
</dbReference>
<dbReference type="PANTHER" id="PTHR43525:SF1">
    <property type="entry name" value="PROTEIN MALY"/>
    <property type="match status" value="1"/>
</dbReference>
<evidence type="ECO:0000313" key="7">
    <source>
        <dbReference type="EMBL" id="GAE28337.1"/>
    </source>
</evidence>
<dbReference type="GO" id="GO:0047804">
    <property type="term" value="F:cysteine-S-conjugate beta-lyase activity"/>
    <property type="evidence" value="ECO:0007669"/>
    <property type="project" value="UniProtKB-EC"/>
</dbReference>
<evidence type="ECO:0000256" key="1">
    <source>
        <dbReference type="ARBA" id="ARBA00001933"/>
    </source>
</evidence>
<dbReference type="OrthoDB" id="9802872at2"/>
<reference evidence="7" key="1">
    <citation type="journal article" date="2014" name="Genome Announc.">
        <title>Draft Genome Sequences of Three Alkaliphilic Bacillus Strains, Bacillus wakoensis JCM 9140T, Bacillus akibai JCM 9157T, and Bacillus hemicellulosilyticus JCM 9152T.</title>
        <authorList>
            <person name="Yuki M."/>
            <person name="Oshima K."/>
            <person name="Suda W."/>
            <person name="Oshida Y."/>
            <person name="Kitamura K."/>
            <person name="Iida T."/>
            <person name="Hattori M."/>
            <person name="Ohkuma M."/>
        </authorList>
    </citation>
    <scope>NUCLEOTIDE SEQUENCE [LARGE SCALE GENOMIC DNA]</scope>
    <source>
        <strain evidence="7">JCM 9140</strain>
    </source>
</reference>
<evidence type="ECO:0000256" key="4">
    <source>
        <dbReference type="ARBA" id="ARBA00023239"/>
    </source>
</evidence>
<dbReference type="SUPFAM" id="SSF53383">
    <property type="entry name" value="PLP-dependent transferases"/>
    <property type="match status" value="1"/>
</dbReference>
<dbReference type="Gene3D" id="3.90.1150.10">
    <property type="entry name" value="Aspartate Aminotransferase, domain 1"/>
    <property type="match status" value="1"/>
</dbReference>
<dbReference type="NCBIfam" id="TIGR04350">
    <property type="entry name" value="C_S_lyase_PatB"/>
    <property type="match status" value="1"/>
</dbReference>